<evidence type="ECO:0000259" key="12">
    <source>
        <dbReference type="PROSITE" id="PS50929"/>
    </source>
</evidence>
<dbReference type="SUPFAM" id="SSF52540">
    <property type="entry name" value="P-loop containing nucleoside triphosphate hydrolases"/>
    <property type="match status" value="1"/>
</dbReference>
<comment type="subcellular location">
    <subcellularLocation>
        <location evidence="1">Cell membrane</location>
        <topology evidence="1">Multi-pass membrane protein</topology>
    </subcellularLocation>
</comment>
<evidence type="ECO:0000256" key="2">
    <source>
        <dbReference type="ARBA" id="ARBA00022448"/>
    </source>
</evidence>
<evidence type="ECO:0000313" key="14">
    <source>
        <dbReference type="Proteomes" id="UP000245412"/>
    </source>
</evidence>
<dbReference type="FunFam" id="3.40.50.300:FF:000299">
    <property type="entry name" value="ABC transporter ATP-binding protein/permease"/>
    <property type="match status" value="1"/>
</dbReference>
<name>A0AB73T4G9_9FIRM</name>
<reference evidence="13 14" key="1">
    <citation type="submission" date="2018-05" db="EMBL/GenBank/DDBJ databases">
        <authorList>
            <person name="Goeker M."/>
            <person name="Huntemann M."/>
            <person name="Clum A."/>
            <person name="Pillay M."/>
            <person name="Palaniappan K."/>
            <person name="Varghese N."/>
            <person name="Mikhailova N."/>
            <person name="Stamatis D."/>
            <person name="Reddy T."/>
            <person name="Daum C."/>
            <person name="Shapiro N."/>
            <person name="Ivanova N."/>
            <person name="Kyrpides N."/>
            <person name="Woyke T."/>
        </authorList>
    </citation>
    <scope>NUCLEOTIDE SEQUENCE [LARGE SCALE GENOMIC DNA]</scope>
    <source>
        <strain evidence="13 14">DSM 26524</strain>
    </source>
</reference>
<evidence type="ECO:0000256" key="7">
    <source>
        <dbReference type="ARBA" id="ARBA00022840"/>
    </source>
</evidence>
<keyword evidence="5" id="KW-0547">Nucleotide-binding</keyword>
<keyword evidence="9 10" id="KW-0472">Membrane</keyword>
<keyword evidence="6" id="KW-0788">Thiol protease</keyword>
<dbReference type="PROSITE" id="PS00211">
    <property type="entry name" value="ABC_TRANSPORTER_1"/>
    <property type="match status" value="1"/>
</dbReference>
<dbReference type="SUPFAM" id="SSF90123">
    <property type="entry name" value="ABC transporter transmembrane region"/>
    <property type="match status" value="1"/>
</dbReference>
<dbReference type="GO" id="GO:0005524">
    <property type="term" value="F:ATP binding"/>
    <property type="evidence" value="ECO:0007669"/>
    <property type="project" value="UniProtKB-KW"/>
</dbReference>
<keyword evidence="3" id="KW-1003">Cell membrane</keyword>
<dbReference type="InterPro" id="IPR039421">
    <property type="entry name" value="Type_1_exporter"/>
</dbReference>
<evidence type="ECO:0000256" key="5">
    <source>
        <dbReference type="ARBA" id="ARBA00022741"/>
    </source>
</evidence>
<dbReference type="GO" id="GO:0015421">
    <property type="term" value="F:ABC-type oligopeptide transporter activity"/>
    <property type="evidence" value="ECO:0007669"/>
    <property type="project" value="TreeGrafter"/>
</dbReference>
<keyword evidence="2" id="KW-0813">Transport</keyword>
<evidence type="ECO:0000256" key="1">
    <source>
        <dbReference type="ARBA" id="ARBA00004651"/>
    </source>
</evidence>
<dbReference type="RefSeq" id="WP_109626490.1">
    <property type="nucleotide sequence ID" value="NZ_JANKBI010000004.1"/>
</dbReference>
<dbReference type="PANTHER" id="PTHR43394:SF1">
    <property type="entry name" value="ATP-BINDING CASSETTE SUB-FAMILY B MEMBER 10, MITOCHONDRIAL"/>
    <property type="match status" value="1"/>
</dbReference>
<evidence type="ECO:0000256" key="9">
    <source>
        <dbReference type="ARBA" id="ARBA00023136"/>
    </source>
</evidence>
<dbReference type="Pfam" id="PF00664">
    <property type="entry name" value="ABC_membrane"/>
    <property type="match status" value="1"/>
</dbReference>
<dbReference type="SMART" id="SM00382">
    <property type="entry name" value="AAA"/>
    <property type="match status" value="1"/>
</dbReference>
<feature type="transmembrane region" description="Helical" evidence="10">
    <location>
        <begin position="20"/>
        <end position="47"/>
    </location>
</feature>
<feature type="transmembrane region" description="Helical" evidence="10">
    <location>
        <begin position="59"/>
        <end position="78"/>
    </location>
</feature>
<dbReference type="InterPro" id="IPR003439">
    <property type="entry name" value="ABC_transporter-like_ATP-bd"/>
</dbReference>
<feature type="transmembrane region" description="Helical" evidence="10">
    <location>
        <begin position="162"/>
        <end position="183"/>
    </location>
</feature>
<evidence type="ECO:0000256" key="3">
    <source>
        <dbReference type="ARBA" id="ARBA00022475"/>
    </source>
</evidence>
<dbReference type="Pfam" id="PF00005">
    <property type="entry name" value="ABC_tran"/>
    <property type="match status" value="1"/>
</dbReference>
<evidence type="ECO:0000256" key="6">
    <source>
        <dbReference type="ARBA" id="ARBA00022807"/>
    </source>
</evidence>
<dbReference type="EMBL" id="QGGY01000006">
    <property type="protein sequence ID" value="PWJ75551.1"/>
    <property type="molecule type" value="Genomic_DNA"/>
</dbReference>
<protein>
    <submittedName>
        <fullName evidence="13">ATP-binding cassette subfamily C protein</fullName>
    </submittedName>
</protein>
<feature type="domain" description="ABC transporter" evidence="11">
    <location>
        <begin position="340"/>
        <end position="551"/>
    </location>
</feature>
<dbReference type="AlphaFoldDB" id="A0AB73T4G9"/>
<feature type="domain" description="ABC transmembrane type-1" evidence="12">
    <location>
        <begin position="25"/>
        <end position="308"/>
    </location>
</feature>
<feature type="transmembrane region" description="Helical" evidence="10">
    <location>
        <begin position="277"/>
        <end position="300"/>
    </location>
</feature>
<evidence type="ECO:0000256" key="4">
    <source>
        <dbReference type="ARBA" id="ARBA00022692"/>
    </source>
</evidence>
<gene>
    <name evidence="13" type="ORF">C7383_106121</name>
</gene>
<feature type="transmembrane region" description="Helical" evidence="10">
    <location>
        <begin position="134"/>
        <end position="156"/>
    </location>
</feature>
<sequence length="551" mass="59971">MKKRSSLQIMARLTGLVRPLAFVMLGAVIMGVAGFLSAIFITVFGGYAVLDVLGINRGISLTTIFISVCIFAVVRGILRYAEQACNHYIAFRLLALIRDKVFGALRRLAPAKLECRDKGNLISIITSDIELLEVFYAHTISPCCIALIVSGIMTAFLSGIHVLLGVTAAAAYLIVGVLIPFIISRRSREKGEAFRSEFGEMNACFMDSMRGLREIIQYGFGEKRLDDINSRSDKMSGIESEMKKTAGTNSAVTGQIILVFTVIMLAVSAILYQKGSIGFDGVLLSVITMASSFGPVLAVANLGSGLSQTMAAGSRVLDILDDTPEVRENISGAQIEFEGAGLKNVHFSYGDEEILKDVSLEVKKGTITGIVGKSGSGKSTILKLLMRFWNTGSGEIHISGKDIREILTTSLRENEGYMTQETQLFHDSIENNIRIAKRDATREEIVEACRKASVHEFISSLPNGYETEVGELGSTLSGGERQRLGLARAFLHNAPLFLLDEPTSNLDSLNEAIILKALRGEKDRTVVLVSHRPSTMRIADTTYAMENGRMS</sequence>
<dbReference type="PROSITE" id="PS50893">
    <property type="entry name" value="ABC_TRANSPORTER_2"/>
    <property type="match status" value="1"/>
</dbReference>
<dbReference type="InterPro" id="IPR036640">
    <property type="entry name" value="ABC1_TM_sf"/>
</dbReference>
<accession>A0AB73T4G9</accession>
<evidence type="ECO:0000313" key="13">
    <source>
        <dbReference type="EMBL" id="PWJ75551.1"/>
    </source>
</evidence>
<dbReference type="Gene3D" id="1.20.1560.10">
    <property type="entry name" value="ABC transporter type 1, transmembrane domain"/>
    <property type="match status" value="1"/>
</dbReference>
<keyword evidence="6" id="KW-0645">Protease</keyword>
<dbReference type="InterPro" id="IPR017871">
    <property type="entry name" value="ABC_transporter-like_CS"/>
</dbReference>
<dbReference type="InterPro" id="IPR027417">
    <property type="entry name" value="P-loop_NTPase"/>
</dbReference>
<proteinExistence type="predicted"/>
<dbReference type="GO" id="GO:0016887">
    <property type="term" value="F:ATP hydrolysis activity"/>
    <property type="evidence" value="ECO:0007669"/>
    <property type="project" value="InterPro"/>
</dbReference>
<dbReference type="Proteomes" id="UP000245412">
    <property type="component" value="Unassembled WGS sequence"/>
</dbReference>
<keyword evidence="6" id="KW-0378">Hydrolase</keyword>
<dbReference type="InterPro" id="IPR003593">
    <property type="entry name" value="AAA+_ATPase"/>
</dbReference>
<keyword evidence="8 10" id="KW-1133">Transmembrane helix</keyword>
<dbReference type="GO" id="GO:0008234">
    <property type="term" value="F:cysteine-type peptidase activity"/>
    <property type="evidence" value="ECO:0007669"/>
    <property type="project" value="UniProtKB-KW"/>
</dbReference>
<organism evidence="13 14">
    <name type="scientific">Murimonas intestini</name>
    <dbReference type="NCBI Taxonomy" id="1337051"/>
    <lineage>
        <taxon>Bacteria</taxon>
        <taxon>Bacillati</taxon>
        <taxon>Bacillota</taxon>
        <taxon>Clostridia</taxon>
        <taxon>Lachnospirales</taxon>
        <taxon>Lachnospiraceae</taxon>
        <taxon>Murimonas</taxon>
    </lineage>
</organism>
<feature type="transmembrane region" description="Helical" evidence="10">
    <location>
        <begin position="252"/>
        <end position="271"/>
    </location>
</feature>
<dbReference type="InterPro" id="IPR011527">
    <property type="entry name" value="ABC1_TM_dom"/>
</dbReference>
<keyword evidence="14" id="KW-1185">Reference proteome</keyword>
<evidence type="ECO:0000256" key="8">
    <source>
        <dbReference type="ARBA" id="ARBA00022989"/>
    </source>
</evidence>
<dbReference type="GO" id="GO:0005886">
    <property type="term" value="C:plasma membrane"/>
    <property type="evidence" value="ECO:0007669"/>
    <property type="project" value="UniProtKB-SubCell"/>
</dbReference>
<keyword evidence="7 13" id="KW-0067">ATP-binding</keyword>
<dbReference type="Gene3D" id="3.40.50.300">
    <property type="entry name" value="P-loop containing nucleotide triphosphate hydrolases"/>
    <property type="match status" value="1"/>
</dbReference>
<keyword evidence="4 10" id="KW-0812">Transmembrane</keyword>
<evidence type="ECO:0000256" key="10">
    <source>
        <dbReference type="SAM" id="Phobius"/>
    </source>
</evidence>
<dbReference type="PROSITE" id="PS50929">
    <property type="entry name" value="ABC_TM1F"/>
    <property type="match status" value="1"/>
</dbReference>
<comment type="caution">
    <text evidence="13">The sequence shown here is derived from an EMBL/GenBank/DDBJ whole genome shotgun (WGS) entry which is preliminary data.</text>
</comment>
<evidence type="ECO:0000259" key="11">
    <source>
        <dbReference type="PROSITE" id="PS50893"/>
    </source>
</evidence>
<dbReference type="PANTHER" id="PTHR43394">
    <property type="entry name" value="ATP-DEPENDENT PERMEASE MDL1, MITOCHONDRIAL"/>
    <property type="match status" value="1"/>
</dbReference>